<dbReference type="Gene3D" id="3.10.28.10">
    <property type="entry name" value="Homing endonucleases"/>
    <property type="match status" value="1"/>
</dbReference>
<dbReference type="EMBL" id="BARW01000485">
    <property type="protein sequence ID" value="GAI65193.1"/>
    <property type="molecule type" value="Genomic_DNA"/>
</dbReference>
<evidence type="ECO:0000313" key="1">
    <source>
        <dbReference type="EMBL" id="GAI65193.1"/>
    </source>
</evidence>
<reference evidence="1" key="1">
    <citation type="journal article" date="2014" name="Front. Microbiol.">
        <title>High frequency of phylogenetically diverse reductive dehalogenase-homologous genes in deep subseafloor sedimentary metagenomes.</title>
        <authorList>
            <person name="Kawai M."/>
            <person name="Futagami T."/>
            <person name="Toyoda A."/>
            <person name="Takaki Y."/>
            <person name="Nishi S."/>
            <person name="Hori S."/>
            <person name="Arai W."/>
            <person name="Tsubouchi T."/>
            <person name="Morono Y."/>
            <person name="Uchiyama I."/>
            <person name="Ito T."/>
            <person name="Fujiyama A."/>
            <person name="Inagaki F."/>
            <person name="Takami H."/>
        </authorList>
    </citation>
    <scope>NUCLEOTIDE SEQUENCE</scope>
    <source>
        <strain evidence="1">Expedition CK06-06</strain>
    </source>
</reference>
<dbReference type="InterPro" id="IPR027434">
    <property type="entry name" value="Homing_endonucl"/>
</dbReference>
<organism evidence="1">
    <name type="scientific">marine sediment metagenome</name>
    <dbReference type="NCBI Taxonomy" id="412755"/>
    <lineage>
        <taxon>unclassified sequences</taxon>
        <taxon>metagenomes</taxon>
        <taxon>ecological metagenomes</taxon>
    </lineage>
</organism>
<evidence type="ECO:0008006" key="2">
    <source>
        <dbReference type="Google" id="ProtNLM"/>
    </source>
</evidence>
<protein>
    <recommendedName>
        <fullName evidence="2">Homing endonuclease LAGLIDADG domain-containing protein</fullName>
    </recommendedName>
</protein>
<accession>X1QAE0</accession>
<sequence length="123" mass="13837">MVSENSKSIDGLLDEYEHQAQAYWDFMDQKEREEYAWMAGIIDGEGSIWAASRWNKAYKTREHHIGIYVTMTHEITVKTVKGIAKVGHIYPMPPKGLLVRRLATGGFAVTGKQLVCCAAAYLS</sequence>
<proteinExistence type="predicted"/>
<dbReference type="SUPFAM" id="SSF55608">
    <property type="entry name" value="Homing endonucleases"/>
    <property type="match status" value="1"/>
</dbReference>
<dbReference type="AlphaFoldDB" id="X1QAE0"/>
<gene>
    <name evidence="1" type="ORF">S12H4_02110</name>
</gene>
<comment type="caution">
    <text evidence="1">The sequence shown here is derived from an EMBL/GenBank/DDBJ whole genome shotgun (WGS) entry which is preliminary data.</text>
</comment>
<name>X1QAE0_9ZZZZ</name>